<dbReference type="KEGG" id="bbet:F8237_09315"/>
<evidence type="ECO:0000313" key="2">
    <source>
        <dbReference type="EMBL" id="QFI72568.1"/>
    </source>
</evidence>
<evidence type="ECO:0000256" key="1">
    <source>
        <dbReference type="SAM" id="MobiDB-lite"/>
    </source>
</evidence>
<dbReference type="AlphaFoldDB" id="A0A5P6P3C1"/>
<dbReference type="Proteomes" id="UP000325641">
    <property type="component" value="Chromosome"/>
</dbReference>
<evidence type="ECO:0000313" key="3">
    <source>
        <dbReference type="Proteomes" id="UP000325641"/>
    </source>
</evidence>
<protein>
    <submittedName>
        <fullName evidence="2">Uncharacterized protein</fullName>
    </submittedName>
</protein>
<name>A0A5P6P3C1_9BRAD</name>
<gene>
    <name evidence="2" type="ORF">F8237_09315</name>
</gene>
<dbReference type="EMBL" id="CP044543">
    <property type="protein sequence ID" value="QFI72568.1"/>
    <property type="molecule type" value="Genomic_DNA"/>
</dbReference>
<organism evidence="2 3">
    <name type="scientific">Bradyrhizobium betae</name>
    <dbReference type="NCBI Taxonomy" id="244734"/>
    <lineage>
        <taxon>Bacteria</taxon>
        <taxon>Pseudomonadati</taxon>
        <taxon>Pseudomonadota</taxon>
        <taxon>Alphaproteobacteria</taxon>
        <taxon>Hyphomicrobiales</taxon>
        <taxon>Nitrobacteraceae</taxon>
        <taxon>Bradyrhizobium</taxon>
    </lineage>
</organism>
<feature type="compositionally biased region" description="Pro residues" evidence="1">
    <location>
        <begin position="419"/>
        <end position="428"/>
    </location>
</feature>
<sequence length="428" mass="47326">MRTGIVESIRQLGRGRNFDVWPLKRVAARGFRPSGGARGICAFLAVAALAGCSIHPLVDDVSPIPTEAIVAAARCELRLGLVHQVEVWFADEDPPVTGFDPNTIGDKGNLERMYTLFPKTKPENKGDWEQYLDIAIAYDWTFDITETNHADASVGFRLPVLNPAGTVDVGAGGNANATRQAKRTFKNQDSFRDLLTKKRYEFCNDINRSVEYFPNTPNRSPPFEPQPERALYPITGSIGLARAVTSFLKIAVQDGALDTFTDELTFTTTFDGRVGGAVTLAPVPKEFRLVNASTNFTGSRLDMHKVKISMAFPRARVTQKQKVADLLKDVKGGYELNALWRAAYALCVVDARSREDDFKRLRLDPPEVTCLNSTDAFYPRGNGRTNSLLYGRRYEFLDERVKLEPQQRVMQGVKAPGPGGGPAPPQVK</sequence>
<feature type="region of interest" description="Disordered" evidence="1">
    <location>
        <begin position="407"/>
        <end position="428"/>
    </location>
</feature>
<proteinExistence type="predicted"/>
<accession>A0A5P6P3C1</accession>
<reference evidence="3" key="1">
    <citation type="submission" date="2019-10" db="EMBL/GenBank/DDBJ databases">
        <title>Complete Genome Sequence of Bradyrhizobium betae type strain PL7HG1T.</title>
        <authorList>
            <person name="Bromfield E.S.P."/>
            <person name="Cloutier S."/>
        </authorList>
    </citation>
    <scope>NUCLEOTIDE SEQUENCE [LARGE SCALE GENOMIC DNA]</scope>
    <source>
        <strain evidence="3">PL7HG1</strain>
    </source>
</reference>